<gene>
    <name evidence="1" type="ORF">HPB50_012786</name>
</gene>
<proteinExistence type="predicted"/>
<dbReference type="EMBL" id="CM023484">
    <property type="protein sequence ID" value="KAH6933178.1"/>
    <property type="molecule type" value="Genomic_DNA"/>
</dbReference>
<dbReference type="Proteomes" id="UP000821845">
    <property type="component" value="Chromosome 4"/>
</dbReference>
<sequence length="102" mass="11401">MPEGPPRMKAAFFDDVGQLYTAEEMSLVKAGYKLNAKAANPTSMERQNVKLVLDVINPFVSNAIRTNGSEFKITHAESTALFIDIILMWWRVVNVKTPCKGQ</sequence>
<keyword evidence="2" id="KW-1185">Reference proteome</keyword>
<evidence type="ECO:0000313" key="1">
    <source>
        <dbReference type="EMBL" id="KAH6933178.1"/>
    </source>
</evidence>
<evidence type="ECO:0000313" key="2">
    <source>
        <dbReference type="Proteomes" id="UP000821845"/>
    </source>
</evidence>
<reference evidence="1" key="1">
    <citation type="submission" date="2020-05" db="EMBL/GenBank/DDBJ databases">
        <title>Large-scale comparative analyses of tick genomes elucidate their genetic diversity and vector capacities.</title>
        <authorList>
            <person name="Jia N."/>
            <person name="Wang J."/>
            <person name="Shi W."/>
            <person name="Du L."/>
            <person name="Sun Y."/>
            <person name="Zhan W."/>
            <person name="Jiang J."/>
            <person name="Wang Q."/>
            <person name="Zhang B."/>
            <person name="Ji P."/>
            <person name="Sakyi L.B."/>
            <person name="Cui X."/>
            <person name="Yuan T."/>
            <person name="Jiang B."/>
            <person name="Yang W."/>
            <person name="Lam T.T.-Y."/>
            <person name="Chang Q."/>
            <person name="Ding S."/>
            <person name="Wang X."/>
            <person name="Zhu J."/>
            <person name="Ruan X."/>
            <person name="Zhao L."/>
            <person name="Wei J."/>
            <person name="Que T."/>
            <person name="Du C."/>
            <person name="Cheng J."/>
            <person name="Dai P."/>
            <person name="Han X."/>
            <person name="Huang E."/>
            <person name="Gao Y."/>
            <person name="Liu J."/>
            <person name="Shao H."/>
            <person name="Ye R."/>
            <person name="Li L."/>
            <person name="Wei W."/>
            <person name="Wang X."/>
            <person name="Wang C."/>
            <person name="Yang T."/>
            <person name="Huo Q."/>
            <person name="Li W."/>
            <person name="Guo W."/>
            <person name="Chen H."/>
            <person name="Zhou L."/>
            <person name="Ni X."/>
            <person name="Tian J."/>
            <person name="Zhou Y."/>
            <person name="Sheng Y."/>
            <person name="Liu T."/>
            <person name="Pan Y."/>
            <person name="Xia L."/>
            <person name="Li J."/>
            <person name="Zhao F."/>
            <person name="Cao W."/>
        </authorList>
    </citation>
    <scope>NUCLEOTIDE SEQUENCE</scope>
    <source>
        <strain evidence="1">Hyas-2018</strain>
    </source>
</reference>
<accession>A0ACB7SE91</accession>
<comment type="caution">
    <text evidence="1">The sequence shown here is derived from an EMBL/GenBank/DDBJ whole genome shotgun (WGS) entry which is preliminary data.</text>
</comment>
<name>A0ACB7SE91_HYAAI</name>
<protein>
    <submittedName>
        <fullName evidence="1">Uncharacterized protein</fullName>
    </submittedName>
</protein>
<organism evidence="1 2">
    <name type="scientific">Hyalomma asiaticum</name>
    <name type="common">Tick</name>
    <dbReference type="NCBI Taxonomy" id="266040"/>
    <lineage>
        <taxon>Eukaryota</taxon>
        <taxon>Metazoa</taxon>
        <taxon>Ecdysozoa</taxon>
        <taxon>Arthropoda</taxon>
        <taxon>Chelicerata</taxon>
        <taxon>Arachnida</taxon>
        <taxon>Acari</taxon>
        <taxon>Parasitiformes</taxon>
        <taxon>Ixodida</taxon>
        <taxon>Ixodoidea</taxon>
        <taxon>Ixodidae</taxon>
        <taxon>Hyalomminae</taxon>
        <taxon>Hyalomma</taxon>
    </lineage>
</organism>